<feature type="transmembrane region" description="Helical" evidence="1">
    <location>
        <begin position="238"/>
        <end position="254"/>
    </location>
</feature>
<evidence type="ECO:0000313" key="4">
    <source>
        <dbReference type="Proteomes" id="UP000236740"/>
    </source>
</evidence>
<dbReference type="EC" id="1.13.11.63" evidence="1"/>
<keyword evidence="1" id="KW-0472">Membrane</keyword>
<proteinExistence type="inferred from homology"/>
<protein>
    <recommendedName>
        <fullName evidence="1">Probable beta-carotene 15,15'-dioxygenase</fullName>
        <ecNumber evidence="1">1.13.11.63</ecNumber>
    </recommendedName>
</protein>
<name>A0A1H5VQL8_9EURY</name>
<dbReference type="GO" id="GO:0004497">
    <property type="term" value="F:monooxygenase activity"/>
    <property type="evidence" value="ECO:0007669"/>
    <property type="project" value="UniProtKB-KW"/>
</dbReference>
<feature type="transmembrane region" description="Helical" evidence="1">
    <location>
        <begin position="210"/>
        <end position="231"/>
    </location>
</feature>
<dbReference type="GO" id="GO:0005886">
    <property type="term" value="C:plasma membrane"/>
    <property type="evidence" value="ECO:0007669"/>
    <property type="project" value="UniProtKB-SubCell"/>
</dbReference>
<dbReference type="AlphaFoldDB" id="A0A1H5VQL8"/>
<comment type="catalytic activity">
    <reaction evidence="1">
        <text>all-trans-beta-carotene + O2 = 2 all-trans-retinal</text>
        <dbReference type="Rhea" id="RHEA:32887"/>
        <dbReference type="ChEBI" id="CHEBI:15379"/>
        <dbReference type="ChEBI" id="CHEBI:17579"/>
        <dbReference type="ChEBI" id="CHEBI:17898"/>
        <dbReference type="EC" id="1.13.11.63"/>
    </reaction>
</comment>
<dbReference type="Proteomes" id="UP000236740">
    <property type="component" value="Unassembled WGS sequence"/>
</dbReference>
<keyword evidence="1" id="KW-1003">Cell membrane</keyword>
<feature type="transmembrane region" description="Helical" evidence="1">
    <location>
        <begin position="371"/>
        <end position="392"/>
    </location>
</feature>
<feature type="region of interest" description="Disordered" evidence="2">
    <location>
        <begin position="1"/>
        <end position="43"/>
    </location>
</feature>
<keyword evidence="4" id="KW-1185">Reference proteome</keyword>
<dbReference type="HAMAP" id="MF_02093">
    <property type="entry name" value="Beta_carotene_diox"/>
    <property type="match status" value="1"/>
</dbReference>
<feature type="transmembrane region" description="Helical" evidence="1">
    <location>
        <begin position="90"/>
        <end position="110"/>
    </location>
</feature>
<feature type="transmembrane region" description="Helical" evidence="1">
    <location>
        <begin position="64"/>
        <end position="84"/>
    </location>
</feature>
<sequence>MNESSEHHANESTDRRTSEPTGRHATESTDRRQGGPAPSRAIEVPGDRSSVAAAVMRGVGVRPAWIVLGGLTLAWAVASALAGLPTLPWWLRYGPLAVSLAVFGLPHGAVDHLAPARAAGRRPTATWLLAVGLLYLVLGSAYGVLWWTLPVASAALFVALTWFHWGQGDLYALDALGARHLDGRGVRTGTVLVRGGLPMLVPLLAHPEEYRVVVGAWVALFGSELDAAWLLSPTVRGALGGGFALVTVATLLAGGRRDGDGVWLLDAGETVLLWGYFLLVPPLFAVGVYFCVWHSIRHIARLIAVDPAARTAFAEEGPLPALLRTGRDALPLTVVSVLLLLAIAVVGDIVVVGDVTVAGGIGTQADLRSAAALYLVFISVLTLPHVVIVTWMDWAESAGLARLVDKQ</sequence>
<keyword evidence="3" id="KW-0503">Monooxygenase</keyword>
<evidence type="ECO:0000256" key="2">
    <source>
        <dbReference type="SAM" id="MobiDB-lite"/>
    </source>
</evidence>
<feature type="binding site" evidence="1">
    <location>
        <position position="164"/>
    </location>
    <ligand>
        <name>Fe cation</name>
        <dbReference type="ChEBI" id="CHEBI:24875"/>
    </ligand>
</feature>
<dbReference type="Pfam" id="PF15461">
    <property type="entry name" value="BCD"/>
    <property type="match status" value="1"/>
</dbReference>
<keyword evidence="1" id="KW-0812">Transmembrane</keyword>
<gene>
    <name evidence="3" type="ORF">SAMN04488133_1018</name>
</gene>
<feature type="compositionally biased region" description="Basic and acidic residues" evidence="2">
    <location>
        <begin position="1"/>
        <end position="33"/>
    </location>
</feature>
<keyword evidence="1" id="KW-0408">Iron</keyword>
<dbReference type="GO" id="GO:0005506">
    <property type="term" value="F:iron ion binding"/>
    <property type="evidence" value="ECO:0007669"/>
    <property type="project" value="UniProtKB-UniRule"/>
</dbReference>
<dbReference type="RefSeq" id="WP_200820848.1">
    <property type="nucleotide sequence ID" value="NZ_CP031311.1"/>
</dbReference>
<keyword evidence="1" id="KW-0223">Dioxygenase</keyword>
<keyword evidence="1" id="KW-1133">Transmembrane helix</keyword>
<evidence type="ECO:0000313" key="3">
    <source>
        <dbReference type="EMBL" id="SEF88817.1"/>
    </source>
</evidence>
<dbReference type="GeneID" id="39856960"/>
<feature type="transmembrane region" description="Helical" evidence="1">
    <location>
        <begin position="274"/>
        <end position="293"/>
    </location>
</feature>
<keyword evidence="1" id="KW-0560">Oxidoreductase</keyword>
<comment type="similarity">
    <text evidence="1">Belongs to the Brp/Blh beta-carotene diooxygenase family.</text>
</comment>
<keyword evidence="1" id="KW-0479">Metal-binding</keyword>
<comment type="cofactor">
    <cofactor evidence="1">
        <name>Fe(2+)</name>
        <dbReference type="ChEBI" id="CHEBI:29033"/>
    </cofactor>
</comment>
<dbReference type="EMBL" id="FNVN01000001">
    <property type="protein sequence ID" value="SEF88817.1"/>
    <property type="molecule type" value="Genomic_DNA"/>
</dbReference>
<comment type="subcellular location">
    <subcellularLocation>
        <location evidence="1">Cell membrane</location>
        <topology evidence="1">Multi-pass membrane protein</topology>
    </subcellularLocation>
</comment>
<dbReference type="GO" id="GO:0016121">
    <property type="term" value="P:carotene catabolic process"/>
    <property type="evidence" value="ECO:0007669"/>
    <property type="project" value="UniProtKB-UniRule"/>
</dbReference>
<feature type="transmembrane region" description="Helical" evidence="1">
    <location>
        <begin position="329"/>
        <end position="351"/>
    </location>
</feature>
<dbReference type="OrthoDB" id="330454at2157"/>
<reference evidence="3 4" key="1">
    <citation type="submission" date="2016-10" db="EMBL/GenBank/DDBJ databases">
        <authorList>
            <person name="de Groot N.N."/>
        </authorList>
    </citation>
    <scope>NUCLEOTIDE SEQUENCE [LARGE SCALE GENOMIC DNA]</scope>
    <source>
        <strain evidence="3 4">CGMCC 1.10331</strain>
    </source>
</reference>
<dbReference type="NCBIfam" id="TIGR03753">
    <property type="entry name" value="blh_monoox"/>
    <property type="match status" value="1"/>
</dbReference>
<dbReference type="GO" id="GO:0010436">
    <property type="term" value="F:carotenoid dioxygenase activity"/>
    <property type="evidence" value="ECO:0007669"/>
    <property type="project" value="UniProtKB-UniRule"/>
</dbReference>
<comment type="function">
    <text evidence="1">Catalyzes the cleavage of beta-carotene at its central double bond (15,15') to yield two molecules of all-trans-retinal.</text>
</comment>
<feature type="binding site" evidence="1">
    <location>
        <position position="107"/>
    </location>
    <ligand>
        <name>Fe cation</name>
        <dbReference type="ChEBI" id="CHEBI:24875"/>
    </ligand>
</feature>
<dbReference type="InterPro" id="IPR022270">
    <property type="entry name" value="Blh_diox"/>
</dbReference>
<feature type="binding site" evidence="1">
    <location>
        <position position="298"/>
    </location>
    <ligand>
        <name>Fe cation</name>
        <dbReference type="ChEBI" id="CHEBI:24875"/>
    </ligand>
</feature>
<feature type="transmembrane region" description="Helical" evidence="1">
    <location>
        <begin position="122"/>
        <end position="138"/>
    </location>
</feature>
<accession>A0A1H5VQL8</accession>
<evidence type="ECO:0000256" key="1">
    <source>
        <dbReference type="HAMAP-Rule" id="MF_02093"/>
    </source>
</evidence>
<organism evidence="3 4">
    <name type="scientific">Halobellus limi</name>
    <dbReference type="NCBI Taxonomy" id="699433"/>
    <lineage>
        <taxon>Archaea</taxon>
        <taxon>Methanobacteriati</taxon>
        <taxon>Methanobacteriota</taxon>
        <taxon>Stenosarchaea group</taxon>
        <taxon>Halobacteria</taxon>
        <taxon>Halobacteriales</taxon>
        <taxon>Haloferacaceae</taxon>
        <taxon>Halobellus</taxon>
    </lineage>
</organism>
<feature type="binding site" evidence="1">
    <location>
        <position position="294"/>
    </location>
    <ligand>
        <name>Fe cation</name>
        <dbReference type="ChEBI" id="CHEBI:24875"/>
    </ligand>
</feature>
<dbReference type="GO" id="GO:0003834">
    <property type="term" value="F:beta-carotene 15,15'-dioxygenase activity"/>
    <property type="evidence" value="ECO:0007669"/>
    <property type="project" value="UniProtKB-EC"/>
</dbReference>